<dbReference type="InterPro" id="IPR012902">
    <property type="entry name" value="N_methyl_site"/>
</dbReference>
<evidence type="ECO:0000256" key="1">
    <source>
        <dbReference type="SAM" id="Phobius"/>
    </source>
</evidence>
<reference evidence="2" key="1">
    <citation type="submission" date="2023-03" db="EMBL/GenBank/DDBJ databases">
        <title>Lomoglobus Profundus gen. nov., sp. nov., a novel member of the phylum Verrucomicrobia, isolated from deep-marine sediment of South China Sea.</title>
        <authorList>
            <person name="Ahmad T."/>
            <person name="Ishaq S.E."/>
            <person name="Wang F."/>
        </authorList>
    </citation>
    <scope>NUCLEOTIDE SEQUENCE</scope>
    <source>
        <strain evidence="2">LMO-M01</strain>
    </source>
</reference>
<accession>A0AAF0CNF5</accession>
<sequence length="179" mass="19676">MLKTKPKSRRGFSLAELMVAVTISAFVLAGVMSTYLYLGRGGVSLSQYNDMEAQARMTFQIFGQDCREATDADWTNTKTLELVVNGSTVTYTFNADGATFTRSVNGTTEVLADEITDFTFKAFDINTTELDVEAAPTVVGDAAKMIQVDLDLTRKANTNVDSTQRLISARFVLRNKRVS</sequence>
<feature type="transmembrane region" description="Helical" evidence="1">
    <location>
        <begin position="12"/>
        <end position="38"/>
    </location>
</feature>
<dbReference type="Pfam" id="PF07963">
    <property type="entry name" value="N_methyl"/>
    <property type="match status" value="1"/>
</dbReference>
<dbReference type="Proteomes" id="UP001218638">
    <property type="component" value="Chromosome"/>
</dbReference>
<keyword evidence="1" id="KW-1133">Transmembrane helix</keyword>
<dbReference type="AlphaFoldDB" id="A0AAF0CNF5"/>
<dbReference type="NCBIfam" id="TIGR02532">
    <property type="entry name" value="IV_pilin_GFxxxE"/>
    <property type="match status" value="1"/>
</dbReference>
<evidence type="ECO:0000313" key="3">
    <source>
        <dbReference type="Proteomes" id="UP001218638"/>
    </source>
</evidence>
<dbReference type="EMBL" id="CP119075">
    <property type="protein sequence ID" value="WED65448.1"/>
    <property type="molecule type" value="Genomic_DNA"/>
</dbReference>
<evidence type="ECO:0000313" key="2">
    <source>
        <dbReference type="EMBL" id="WED65448.1"/>
    </source>
</evidence>
<organism evidence="2 3">
    <name type="scientific">Synoicihabitans lomoniglobus</name>
    <dbReference type="NCBI Taxonomy" id="2909285"/>
    <lineage>
        <taxon>Bacteria</taxon>
        <taxon>Pseudomonadati</taxon>
        <taxon>Verrucomicrobiota</taxon>
        <taxon>Opitutia</taxon>
        <taxon>Opitutales</taxon>
        <taxon>Opitutaceae</taxon>
        <taxon>Synoicihabitans</taxon>
    </lineage>
</organism>
<dbReference type="RefSeq" id="WP_330929397.1">
    <property type="nucleotide sequence ID" value="NZ_CP119075.1"/>
</dbReference>
<name>A0AAF0CNF5_9BACT</name>
<proteinExistence type="predicted"/>
<protein>
    <submittedName>
        <fullName evidence="2">Prepilin-type N-terminal cleavage/methylation domain-containing protein</fullName>
    </submittedName>
</protein>
<keyword evidence="3" id="KW-1185">Reference proteome</keyword>
<keyword evidence="1" id="KW-0472">Membrane</keyword>
<dbReference type="KEGG" id="slom:PXH66_01120"/>
<keyword evidence="1" id="KW-0812">Transmembrane</keyword>
<gene>
    <name evidence="2" type="ORF">PXH66_01120</name>
</gene>